<comment type="function">
    <text evidence="6">Self-assembles to form an icosahedral capsid.</text>
</comment>
<comment type="similarity">
    <text evidence="2 6">Belongs to the anelloviridae capsid protein family.</text>
</comment>
<evidence type="ECO:0000256" key="3">
    <source>
        <dbReference type="ARBA" id="ARBA00022431"/>
    </source>
</evidence>
<evidence type="ECO:0000256" key="4">
    <source>
        <dbReference type="ARBA" id="ARBA00022561"/>
    </source>
</evidence>
<keyword evidence="5 6" id="KW-0946">Virion</keyword>
<dbReference type="Proteomes" id="UP000144018">
    <property type="component" value="Genome"/>
</dbReference>
<dbReference type="EMBL" id="KJ194632">
    <property type="protein sequence ID" value="AHN14917.1"/>
    <property type="molecule type" value="Genomic_DNA"/>
</dbReference>
<dbReference type="InterPro" id="IPR004219">
    <property type="entry name" value="TTvirus_Unk"/>
</dbReference>
<evidence type="ECO:0000256" key="2">
    <source>
        <dbReference type="ARBA" id="ARBA00006131"/>
    </source>
</evidence>
<evidence type="ECO:0000256" key="1">
    <source>
        <dbReference type="ARBA" id="ARBA00004328"/>
    </source>
</evidence>
<dbReference type="GO" id="GO:0039615">
    <property type="term" value="C:T=1 icosahedral viral capsid"/>
    <property type="evidence" value="ECO:0007669"/>
    <property type="project" value="UniProtKB-UniRule"/>
</dbReference>
<proteinExistence type="inferred from homology"/>
<dbReference type="Pfam" id="PF02956">
    <property type="entry name" value="TT_ORF1"/>
    <property type="match status" value="1"/>
</dbReference>
<evidence type="ECO:0000313" key="7">
    <source>
        <dbReference type="EMBL" id="AHN14913.1"/>
    </source>
</evidence>
<dbReference type="EMBL" id="KJ194631">
    <property type="protein sequence ID" value="AHN14913.1"/>
    <property type="molecule type" value="Genomic_DNA"/>
</dbReference>
<keyword evidence="3 6" id="KW-1140">T=1 icosahedral capsid protein</keyword>
<evidence type="ECO:0000256" key="5">
    <source>
        <dbReference type="ARBA" id="ARBA00022844"/>
    </source>
</evidence>
<evidence type="ECO:0000313" key="8">
    <source>
        <dbReference type="EMBL" id="AHN14917.1"/>
    </source>
</evidence>
<evidence type="ECO:0000313" key="10">
    <source>
        <dbReference type="Proteomes" id="UP000168082"/>
    </source>
</evidence>
<accession>X2G388</accession>
<dbReference type="Proteomes" id="UP000168082">
    <property type="component" value="Genome"/>
</dbReference>
<comment type="subcellular location">
    <subcellularLocation>
        <location evidence="1 6">Virion</location>
    </subcellularLocation>
</comment>
<organism evidence="8 9">
    <name type="scientific">Rodent Torque teno virus 1</name>
    <dbReference type="NCBI Taxonomy" id="1514664"/>
    <lineage>
        <taxon>Viruses</taxon>
        <taxon>Monodnaviria</taxon>
        <taxon>Shotokuvirae</taxon>
        <taxon>Commensaviricota</taxon>
        <taxon>Cardeaviricetes</taxon>
        <taxon>Sanitavirales</taxon>
        <taxon>Anelloviridae</taxon>
        <taxon>Rhotorquevirus</taxon>
        <taxon>Rhotorquevirus murid1</taxon>
        <taxon>Torque teno rodent virus 1</taxon>
    </lineage>
</organism>
<name>X2G388_9VIRU</name>
<reference evidence="9 10" key="1">
    <citation type="journal article" date="2014" name="J. Gen. Virol.">
        <title>Identification of novel anelloviruses with broad diversity in UK rodents.</title>
        <authorList>
            <person name="Nishiyama S."/>
            <person name="Dutia B.M."/>
            <person name="Stewart J.P."/>
            <person name="Meredith A.L."/>
            <person name="Shaw D.J."/>
            <person name="Simmonds P."/>
            <person name="Sharp C.P."/>
        </authorList>
    </citation>
    <scope>NUCLEOTIDE SEQUENCE [LARGE SCALE GENOMIC DNA]</scope>
    <source>
        <strain evidence="7">MA_ML89_Li_1</strain>
        <strain evidence="8">MA_ML89_Li_2</strain>
    </source>
</reference>
<evidence type="ECO:0000256" key="6">
    <source>
        <dbReference type="RuleBase" id="RU361230"/>
    </source>
</evidence>
<evidence type="ECO:0000313" key="9">
    <source>
        <dbReference type="Proteomes" id="UP000144018"/>
    </source>
</evidence>
<sequence>MAWRIPRRPTWRRRTYYRKPRRTYRRRTARRTRRTRRWRRSRRQHKVRVLTEVQPRFSRRCVIRGIACPLMIGQPDQNGTDPKENKNWELRQGAMYGYKSDGSELWMGTWSVGMVSLTMLYFEHKVYRNRWSNSNCGFDMVEYRGTTVYLEQHSTIDYIAFFDEEYRTIESFAQQATLHPLLMLTHPKTILIKSRQRAGPRRARKVFVPRPSWWDSGWRFSKDICNKGVFVWYISAVDLEHLWCDCYIQDQTAWNTAKWWHQNDWKDKFDQYVRTAVQKIGADWNKDNYDNKIAHGPTMISIKDFQTDKNNWQITWFYKSYWRFGGNNLSLRKICNPDMDVPVPVQ</sequence>
<protein>
    <recommendedName>
        <fullName evidence="6">Capsid protein</fullName>
    </recommendedName>
</protein>
<keyword evidence="4 6" id="KW-0167">Capsid protein</keyword>